<dbReference type="InterPro" id="IPR011990">
    <property type="entry name" value="TPR-like_helical_dom_sf"/>
</dbReference>
<dbReference type="Gene3D" id="1.25.40.10">
    <property type="entry name" value="Tetratricopeptide repeat domain"/>
    <property type="match status" value="1"/>
</dbReference>
<evidence type="ECO:0000313" key="1">
    <source>
        <dbReference type="EMBL" id="MBB5958982.1"/>
    </source>
</evidence>
<gene>
    <name evidence="1" type="ORF">FHS29_005591</name>
</gene>
<protein>
    <submittedName>
        <fullName evidence="1">Tetratricopeptide (TPR) repeat protein</fullName>
    </submittedName>
</protein>
<accession>A0A841CKE9</accession>
<sequence length="472" mass="50007">MAVTKEPNRLLAAVMREAGVSNKGLAARVRELAARDGETIAADHVSVKRWLDGTSPKAATQQYIALALGAKLGRLVKPEDIGFTGGLQPVGTDATADAAEYPVSSSTALDQLGKLTAADLEDQPSLLSATWNPASTSGAITGYLFGDRLQVAAADDPAMHSGATAAAAIRTTAAHLMDLDFKFGGGHVRRMLLFYFKTEIAPLLRQAHPAPVRRELFSAAADVAQLLGWSAYDAGRHAAAQRYFIQGLRLAREAESPVTGARLLSNLSHQANYLGRHSDAVQFARAAQTAAQGLATPAVSSMLLAMEARALASSGEGQEFARVLARAELAFSKFDPANEPEWIRYFTAAELAGEAAHGFRDLGRPAEVRRFADLAVAPDDTPPRTRAFIGMVSAAGALTNGDVDEAAALAIQAIETTGALQSSRYVRYLVDFHRALSESHGRHPLAGQLAEKIIAFYPEVTLGTAVVLSRVA</sequence>
<keyword evidence="2" id="KW-1185">Reference proteome</keyword>
<dbReference type="RefSeq" id="WP_184695431.1">
    <property type="nucleotide sequence ID" value="NZ_JACHJN010000009.1"/>
</dbReference>
<reference evidence="1 2" key="1">
    <citation type="submission" date="2020-08" db="EMBL/GenBank/DDBJ databases">
        <title>Genomic Encyclopedia of Type Strains, Phase III (KMG-III): the genomes of soil and plant-associated and newly described type strains.</title>
        <authorList>
            <person name="Whitman W."/>
        </authorList>
    </citation>
    <scope>NUCLEOTIDE SEQUENCE [LARGE SCALE GENOMIC DNA]</scope>
    <source>
        <strain evidence="1 2">CECT 8640</strain>
    </source>
</reference>
<evidence type="ECO:0000313" key="2">
    <source>
        <dbReference type="Proteomes" id="UP000547510"/>
    </source>
</evidence>
<proteinExistence type="predicted"/>
<dbReference type="EMBL" id="JACHJN010000009">
    <property type="protein sequence ID" value="MBB5958982.1"/>
    <property type="molecule type" value="Genomic_DNA"/>
</dbReference>
<organism evidence="1 2">
    <name type="scientific">Saccharothrix tamanrassetensis</name>
    <dbReference type="NCBI Taxonomy" id="1051531"/>
    <lineage>
        <taxon>Bacteria</taxon>
        <taxon>Bacillati</taxon>
        <taxon>Actinomycetota</taxon>
        <taxon>Actinomycetes</taxon>
        <taxon>Pseudonocardiales</taxon>
        <taxon>Pseudonocardiaceae</taxon>
        <taxon>Saccharothrix</taxon>
    </lineage>
</organism>
<dbReference type="Proteomes" id="UP000547510">
    <property type="component" value="Unassembled WGS sequence"/>
</dbReference>
<dbReference type="AlphaFoldDB" id="A0A841CKE9"/>
<name>A0A841CKE9_9PSEU</name>
<comment type="caution">
    <text evidence="1">The sequence shown here is derived from an EMBL/GenBank/DDBJ whole genome shotgun (WGS) entry which is preliminary data.</text>
</comment>